<feature type="compositionally biased region" description="Basic and acidic residues" evidence="1">
    <location>
        <begin position="541"/>
        <end position="564"/>
    </location>
</feature>
<accession>A0A6A7AB86</accession>
<keyword evidence="3" id="KW-1185">Reference proteome</keyword>
<organism evidence="2 3">
    <name type="scientific">Ophiobolus disseminans</name>
    <dbReference type="NCBI Taxonomy" id="1469910"/>
    <lineage>
        <taxon>Eukaryota</taxon>
        <taxon>Fungi</taxon>
        <taxon>Dikarya</taxon>
        <taxon>Ascomycota</taxon>
        <taxon>Pezizomycotina</taxon>
        <taxon>Dothideomycetes</taxon>
        <taxon>Pleosporomycetidae</taxon>
        <taxon>Pleosporales</taxon>
        <taxon>Pleosporineae</taxon>
        <taxon>Phaeosphaeriaceae</taxon>
        <taxon>Ophiobolus</taxon>
    </lineage>
</organism>
<feature type="compositionally biased region" description="Polar residues" evidence="1">
    <location>
        <begin position="335"/>
        <end position="346"/>
    </location>
</feature>
<feature type="compositionally biased region" description="Basic and acidic residues" evidence="1">
    <location>
        <begin position="894"/>
        <end position="913"/>
    </location>
</feature>
<sequence length="1268" mass="139397">MAFRGRTPVMSDDMDRSYDSSPDPLALSLNENTTMSARRNTPRRALGSTSPSKQNRRSSVSEMEFSSPSKAMILNTPRMGSASPWRIKVTVQAEPGSDEENERSPSIKRFTRTQTTTIPLKDPDAPAPIKPGRGRGRPKKSDVGSTPKLKRAGTPIKRAARSSSQDATMGAAESSAADIDTDAPPKRKRGRPRKNARLSAQDEDTLMILESEAYNETKVGVTPAPASKPKPSTSQKSTRFASPQTSVPAIETTDATPQPSPFLLSQDRRRLLTNYEMPIIDTPPKTELGARLRARKNTPHAKKVVQVLASSDGESEGSDVFTPGSGEENDEPLDSTHNPSIVTNNEAHPDPQSPAGSVGRSHLSPSPEDDDEEIQDATQFAFEEGTTRMPDDTTVMDSENFSMISVESLHSNGGPINTSKPELSINAVPQISSRLRHEYLGPSVGDNSDMHNKTFSKPSPAPPRVLSGLQPTDEVSRPTLRRYKTPVVDTATPSVPPVIEPVQAAPPKAETPLLGRVVTAGVALQGVLDPSRLTPEPSQKALEEKRDRLDDLFRGFSEGTRRDLQAGLRLGEQLAHGQTIGEQSSPARSSPVKIKPQSETNLEGGPSKTREPRLLTPEDQDGDLLTTAAQPEDDDVQYPVLDVAATERSLPSPARSEEDEMSWRVDTPPRATGNTARMHFVTIADQEEEQQVHVYAPTTGGASEPAQEDDYSDIWQEEASRSSNTAETDDAPQVQDLFEPGPVAPARGKLPRTWRRKSGNHFQYSDEAESPRQPSSPHAESTRDVPEVLVESHATEEVEEDEDTTSDASDDTGMFFQSNMPSIFSNRHSRELKQRRAAKLDLTMLLNEGESMVPESSPPVVTKKSSPAKKKNPFLNTPPRFPGFPSSPQKSSPLRRELRDSDISSESHSRIQDESSLPLVQSSPFHTYVDGESKISVASDQRQLFMEMEDVTDSSIRRVRNEADGYLDAYEPQERSLNEIEEVTEHSRTWQKNTSMVVSSPPRMKVLSPVRKRVPLFQDSSDTPRATLDKEVEMVDSDVFDANKGRTNPAPQSNVFVAPATELSLPQRPTGFLSRMTSSLWSAVTQPATATAPKPPAMSHHPILKKLTPLPKIEPWTKTHYNTLDRLYNVHLKNPALFSPHATPATPLSQLNAQLLKKFLAAHDTRKTRYIGAVFAVWGYEFDMSEDMLVICQVFCELMSLDSIEAYETLKGREIEVGDCLPGPTGQPMDGAEVARRLATVILGDEVRAAEKQGIEIDRSMSLEVRWA</sequence>
<dbReference type="OrthoDB" id="3946221at2759"/>
<gene>
    <name evidence="2" type="ORF">CC86DRAFT_367244</name>
</gene>
<feature type="compositionally biased region" description="Polar residues" evidence="1">
    <location>
        <begin position="239"/>
        <end position="257"/>
    </location>
</feature>
<feature type="region of interest" description="Disordered" evidence="1">
    <location>
        <begin position="439"/>
        <end position="503"/>
    </location>
</feature>
<evidence type="ECO:0000313" key="3">
    <source>
        <dbReference type="Proteomes" id="UP000799424"/>
    </source>
</evidence>
<dbReference type="InterPro" id="IPR017956">
    <property type="entry name" value="AT_hook_DNA-bd_motif"/>
</dbReference>
<feature type="compositionally biased region" description="Polar residues" evidence="1">
    <location>
        <begin position="29"/>
        <end position="39"/>
    </location>
</feature>
<dbReference type="EMBL" id="MU006219">
    <property type="protein sequence ID" value="KAF2830496.1"/>
    <property type="molecule type" value="Genomic_DNA"/>
</dbReference>
<dbReference type="AlphaFoldDB" id="A0A6A7AB86"/>
<protein>
    <submittedName>
        <fullName evidence="2">Uncharacterized protein</fullName>
    </submittedName>
</protein>
<feature type="compositionally biased region" description="Low complexity" evidence="1">
    <location>
        <begin position="58"/>
        <end position="69"/>
    </location>
</feature>
<evidence type="ECO:0000313" key="2">
    <source>
        <dbReference type="EMBL" id="KAF2830496.1"/>
    </source>
</evidence>
<feature type="compositionally biased region" description="Basic residues" evidence="1">
    <location>
        <begin position="292"/>
        <end position="303"/>
    </location>
</feature>
<reference evidence="2" key="1">
    <citation type="journal article" date="2020" name="Stud. Mycol.">
        <title>101 Dothideomycetes genomes: a test case for predicting lifestyles and emergence of pathogens.</title>
        <authorList>
            <person name="Haridas S."/>
            <person name="Albert R."/>
            <person name="Binder M."/>
            <person name="Bloem J."/>
            <person name="Labutti K."/>
            <person name="Salamov A."/>
            <person name="Andreopoulos B."/>
            <person name="Baker S."/>
            <person name="Barry K."/>
            <person name="Bills G."/>
            <person name="Bluhm B."/>
            <person name="Cannon C."/>
            <person name="Castanera R."/>
            <person name="Culley D."/>
            <person name="Daum C."/>
            <person name="Ezra D."/>
            <person name="Gonzalez J."/>
            <person name="Henrissat B."/>
            <person name="Kuo A."/>
            <person name="Liang C."/>
            <person name="Lipzen A."/>
            <person name="Lutzoni F."/>
            <person name="Magnuson J."/>
            <person name="Mondo S."/>
            <person name="Nolan M."/>
            <person name="Ohm R."/>
            <person name="Pangilinan J."/>
            <person name="Park H.-J."/>
            <person name="Ramirez L."/>
            <person name="Alfaro M."/>
            <person name="Sun H."/>
            <person name="Tritt A."/>
            <person name="Yoshinaga Y."/>
            <person name="Zwiers L.-H."/>
            <person name="Turgeon B."/>
            <person name="Goodwin S."/>
            <person name="Spatafora J."/>
            <person name="Crous P."/>
            <person name="Grigoriev I."/>
        </authorList>
    </citation>
    <scope>NUCLEOTIDE SEQUENCE</scope>
    <source>
        <strain evidence="2">CBS 113818</strain>
    </source>
</reference>
<feature type="region of interest" description="Disordered" evidence="1">
    <location>
        <begin position="694"/>
        <end position="835"/>
    </location>
</feature>
<name>A0A6A7AB86_9PLEO</name>
<dbReference type="Proteomes" id="UP000799424">
    <property type="component" value="Unassembled WGS sequence"/>
</dbReference>
<feature type="compositionally biased region" description="Basic residues" evidence="1">
    <location>
        <begin position="749"/>
        <end position="759"/>
    </location>
</feature>
<dbReference type="SMART" id="SM00384">
    <property type="entry name" value="AT_hook"/>
    <property type="match status" value="2"/>
</dbReference>
<feature type="compositionally biased region" description="Basic residues" evidence="1">
    <location>
        <begin position="186"/>
        <end position="196"/>
    </location>
</feature>
<feature type="region of interest" description="Disordered" evidence="1">
    <location>
        <begin position="848"/>
        <end position="918"/>
    </location>
</feature>
<feature type="compositionally biased region" description="Low complexity" evidence="1">
    <location>
        <begin position="853"/>
        <end position="865"/>
    </location>
</feature>
<evidence type="ECO:0000256" key="1">
    <source>
        <dbReference type="SAM" id="MobiDB-lite"/>
    </source>
</evidence>
<proteinExistence type="predicted"/>
<feature type="compositionally biased region" description="Acidic residues" evidence="1">
    <location>
        <begin position="797"/>
        <end position="810"/>
    </location>
</feature>
<feature type="region of interest" description="Disordered" evidence="1">
    <location>
        <begin position="527"/>
        <end position="674"/>
    </location>
</feature>
<feature type="region of interest" description="Disordered" evidence="1">
    <location>
        <begin position="1"/>
        <end position="399"/>
    </location>
</feature>
<feature type="compositionally biased region" description="Acidic residues" evidence="1">
    <location>
        <begin position="706"/>
        <end position="716"/>
    </location>
</feature>
<feature type="compositionally biased region" description="Polar residues" evidence="1">
    <location>
        <begin position="815"/>
        <end position="826"/>
    </location>
</feature>
<dbReference type="GO" id="GO:0003677">
    <property type="term" value="F:DNA binding"/>
    <property type="evidence" value="ECO:0007669"/>
    <property type="project" value="InterPro"/>
</dbReference>
<feature type="compositionally biased region" description="Low complexity" evidence="1">
    <location>
        <begin position="222"/>
        <end position="238"/>
    </location>
</feature>